<dbReference type="RefSeq" id="WP_064338764.1">
    <property type="nucleotide sequence ID" value="NZ_CP014774.1"/>
</dbReference>
<dbReference type="Proteomes" id="UP000076809">
    <property type="component" value="Chromosome"/>
</dbReference>
<evidence type="ECO:0000313" key="2">
    <source>
        <dbReference type="EMBL" id="ANB52839.1"/>
    </source>
</evidence>
<dbReference type="EMBL" id="CP014774">
    <property type="protein sequence ID" value="ANB52839.1"/>
    <property type="molecule type" value="Genomic_DNA"/>
</dbReference>
<reference evidence="2 3" key="1">
    <citation type="journal article" date="2016" name="J. Clin. Microbiol.">
        <title>Detection and Whole-Genome Sequencing of Carbapenemase-Producing Aeromonas hydrophila Isolates from Routine Perirectal Surveillance Culture.</title>
        <authorList>
            <person name="Hughes H.Y."/>
            <person name="Conlan S.P."/>
            <person name="Lau A.F."/>
            <person name="Dekker J.P."/>
            <person name="Michelin A.V."/>
            <person name="Youn J.H."/>
            <person name="Henderson D.K."/>
            <person name="Frank K.M."/>
            <person name="Segre J.A."/>
            <person name="Palmore T.N."/>
        </authorList>
    </citation>
    <scope>NUCLEOTIDE SEQUENCE [LARGE SCALE GENOMIC DNA]</scope>
    <source>
        <strain evidence="2 3">AVNIH1</strain>
    </source>
</reference>
<evidence type="ECO:0000313" key="3">
    <source>
        <dbReference type="Proteomes" id="UP000076809"/>
    </source>
</evidence>
<feature type="region of interest" description="Disordered" evidence="1">
    <location>
        <begin position="100"/>
        <end position="119"/>
    </location>
</feature>
<sequence length="119" mass="13110">MMAVKTKLELVAYHLITGGRGGVSALTGLAKLRDLNLRNGVSDLRAAGVSICDEYFEHQHSGGGIARMKRYWPESADDVLKLVALVNLKRAKRNEEPISPEQVAKYLKPYEETPTEAGE</sequence>
<dbReference type="AlphaFoldDB" id="A0AAC9FLJ7"/>
<proteinExistence type="predicted"/>
<name>A0AAC9FLJ7_AERVE</name>
<accession>A0AAC9FLJ7</accession>
<gene>
    <name evidence="2" type="ORF">WM43_09255</name>
</gene>
<evidence type="ECO:0000256" key="1">
    <source>
        <dbReference type="SAM" id="MobiDB-lite"/>
    </source>
</evidence>
<protein>
    <submittedName>
        <fullName evidence="2">Uncharacterized protein</fullName>
    </submittedName>
</protein>
<organism evidence="2 3">
    <name type="scientific">Aeromonas veronii</name>
    <dbReference type="NCBI Taxonomy" id="654"/>
    <lineage>
        <taxon>Bacteria</taxon>
        <taxon>Pseudomonadati</taxon>
        <taxon>Pseudomonadota</taxon>
        <taxon>Gammaproteobacteria</taxon>
        <taxon>Aeromonadales</taxon>
        <taxon>Aeromonadaceae</taxon>
        <taxon>Aeromonas</taxon>
    </lineage>
</organism>